<dbReference type="PROSITE" id="PS01013">
    <property type="entry name" value="OSBP"/>
    <property type="match status" value="1"/>
</dbReference>
<comment type="similarity">
    <text evidence="1 2">Belongs to the OSBP family.</text>
</comment>
<keyword evidence="4" id="KW-1185">Reference proteome</keyword>
<dbReference type="VEuPathDB" id="TrichDB:TVAGG3_0583560"/>
<dbReference type="OMA" id="VHTHKKD"/>
<dbReference type="InterPro" id="IPR000648">
    <property type="entry name" value="Oxysterol-bd"/>
</dbReference>
<dbReference type="Pfam" id="PF01237">
    <property type="entry name" value="Oxysterol_BP"/>
    <property type="match status" value="1"/>
</dbReference>
<dbReference type="STRING" id="5722.A2F4N3"/>
<dbReference type="OrthoDB" id="14833at2759"/>
<dbReference type="Gene3D" id="3.30.70.3490">
    <property type="match status" value="1"/>
</dbReference>
<name>A2F4N3_TRIV3</name>
<accession>A2F4N3</accession>
<dbReference type="VEuPathDB" id="TrichDB:TVAG_330670"/>
<dbReference type="InParanoid" id="A2F4N3"/>
<dbReference type="Proteomes" id="UP000001542">
    <property type="component" value="Unassembled WGS sequence"/>
</dbReference>
<dbReference type="InterPro" id="IPR018494">
    <property type="entry name" value="Oxysterol-bd_CS"/>
</dbReference>
<dbReference type="eggNOG" id="KOG2210">
    <property type="taxonomic scope" value="Eukaryota"/>
</dbReference>
<protein>
    <submittedName>
        <fullName evidence="3">Oxysterol-binding protein</fullName>
    </submittedName>
</protein>
<dbReference type="GO" id="GO:0032934">
    <property type="term" value="F:sterol binding"/>
    <property type="evidence" value="ECO:0000318"/>
    <property type="project" value="GO_Central"/>
</dbReference>
<reference evidence="3" key="2">
    <citation type="journal article" date="2007" name="Science">
        <title>Draft genome sequence of the sexually transmitted pathogen Trichomonas vaginalis.</title>
        <authorList>
            <person name="Carlton J.M."/>
            <person name="Hirt R.P."/>
            <person name="Silva J.C."/>
            <person name="Delcher A.L."/>
            <person name="Schatz M."/>
            <person name="Zhao Q."/>
            <person name="Wortman J.R."/>
            <person name="Bidwell S.L."/>
            <person name="Alsmark U.C.M."/>
            <person name="Besteiro S."/>
            <person name="Sicheritz-Ponten T."/>
            <person name="Noel C.J."/>
            <person name="Dacks J.B."/>
            <person name="Foster P.G."/>
            <person name="Simillion C."/>
            <person name="Van de Peer Y."/>
            <person name="Miranda-Saavedra D."/>
            <person name="Barton G.J."/>
            <person name="Westrop G.D."/>
            <person name="Mueller S."/>
            <person name="Dessi D."/>
            <person name="Fiori P.L."/>
            <person name="Ren Q."/>
            <person name="Paulsen I."/>
            <person name="Zhang H."/>
            <person name="Bastida-Corcuera F.D."/>
            <person name="Simoes-Barbosa A."/>
            <person name="Brown M.T."/>
            <person name="Hayes R.D."/>
            <person name="Mukherjee M."/>
            <person name="Okumura C.Y."/>
            <person name="Schneider R."/>
            <person name="Smith A.J."/>
            <person name="Vanacova S."/>
            <person name="Villalvazo M."/>
            <person name="Haas B.J."/>
            <person name="Pertea M."/>
            <person name="Feldblyum T.V."/>
            <person name="Utterback T.R."/>
            <person name="Shu C.L."/>
            <person name="Osoegawa K."/>
            <person name="de Jong P.J."/>
            <person name="Hrdy I."/>
            <person name="Horvathova L."/>
            <person name="Zubacova Z."/>
            <person name="Dolezal P."/>
            <person name="Malik S.B."/>
            <person name="Logsdon J.M. Jr."/>
            <person name="Henze K."/>
            <person name="Gupta A."/>
            <person name="Wang C.C."/>
            <person name="Dunne R.L."/>
            <person name="Upcroft J.A."/>
            <person name="Upcroft P."/>
            <person name="White O."/>
            <person name="Salzberg S.L."/>
            <person name="Tang P."/>
            <person name="Chiu C.-H."/>
            <person name="Lee Y.-S."/>
            <person name="Embley T.M."/>
            <person name="Coombs G.H."/>
            <person name="Mottram J.C."/>
            <person name="Tachezy J."/>
            <person name="Fraser-Liggett C.M."/>
            <person name="Johnson P.J."/>
        </authorList>
    </citation>
    <scope>NUCLEOTIDE SEQUENCE [LARGE SCALE GENOMIC DNA]</scope>
    <source>
        <strain evidence="3">G3</strain>
    </source>
</reference>
<reference evidence="3" key="1">
    <citation type="submission" date="2006-10" db="EMBL/GenBank/DDBJ databases">
        <authorList>
            <person name="Amadeo P."/>
            <person name="Zhao Q."/>
            <person name="Wortman J."/>
            <person name="Fraser-Liggett C."/>
            <person name="Carlton J."/>
        </authorList>
    </citation>
    <scope>NUCLEOTIDE SEQUENCE</scope>
    <source>
        <strain evidence="3">G3</strain>
    </source>
</reference>
<dbReference type="SMR" id="A2F4N3"/>
<evidence type="ECO:0000313" key="4">
    <source>
        <dbReference type="Proteomes" id="UP000001542"/>
    </source>
</evidence>
<dbReference type="Gene3D" id="2.40.160.120">
    <property type="match status" value="1"/>
</dbReference>
<evidence type="ECO:0000256" key="1">
    <source>
        <dbReference type="ARBA" id="ARBA00008842"/>
    </source>
</evidence>
<dbReference type="PANTHER" id="PTHR10972">
    <property type="entry name" value="OXYSTEROL-BINDING PROTEIN-RELATED"/>
    <property type="match status" value="1"/>
</dbReference>
<dbReference type="GO" id="GO:0016020">
    <property type="term" value="C:membrane"/>
    <property type="evidence" value="ECO:0000318"/>
    <property type="project" value="GO_Central"/>
</dbReference>
<dbReference type="Gene3D" id="1.10.287.2720">
    <property type="match status" value="1"/>
</dbReference>
<dbReference type="KEGG" id="tva:4757957"/>
<proteinExistence type="inferred from homology"/>
<dbReference type="GO" id="GO:0005829">
    <property type="term" value="C:cytosol"/>
    <property type="evidence" value="ECO:0000318"/>
    <property type="project" value="GO_Central"/>
</dbReference>
<dbReference type="EMBL" id="DS113612">
    <property type="protein sequence ID" value="EAY00138.1"/>
    <property type="molecule type" value="Genomic_DNA"/>
</dbReference>
<dbReference type="FunCoup" id="A2F4N3">
    <property type="interactions" value="527"/>
</dbReference>
<dbReference type="SUPFAM" id="SSF144000">
    <property type="entry name" value="Oxysterol-binding protein-like"/>
    <property type="match status" value="1"/>
</dbReference>
<dbReference type="InterPro" id="IPR037239">
    <property type="entry name" value="OSBP_sf"/>
</dbReference>
<organism evidence="3 4">
    <name type="scientific">Trichomonas vaginalis (strain ATCC PRA-98 / G3)</name>
    <dbReference type="NCBI Taxonomy" id="412133"/>
    <lineage>
        <taxon>Eukaryota</taxon>
        <taxon>Metamonada</taxon>
        <taxon>Parabasalia</taxon>
        <taxon>Trichomonadida</taxon>
        <taxon>Trichomonadidae</taxon>
        <taxon>Trichomonas</taxon>
    </lineage>
</organism>
<gene>
    <name evidence="3" type="ORF">TVAG_330670</name>
</gene>
<sequence>MVEESRIEELDKIDDQDFSEEIPKSEGSIVRFLLSQLRPGMSLAKVTLPTFILETRSTIQRLTDWMSHADILRKVALEDDPVMRCFHLCTWIVSGFHMAPRLPKKPYNSLLGEVFRASLLNPDGTCGGTYEAEQVSHHPPISAFYFSDRKGNSVIWGHSEMRSKFTGNSLAAIMDNENTKVNFECLSRHETYEFNFPDMYGRGVLIGTLRMEICGHVRIKCPQTGITALIKFKEKPTFRGKYNEIKGYVYEPGRKSPKTVIEFTGRWSAYVKATDLRTNKTWLAFDVRKNIPLRIKYPNYTEQCPYESQFLWQNVTRYLLMKDTKNATEHKLALEDKQRAERKYYEDNNIEWKYQRFHYDKEKDRFIPNNLNLTPYSPDEPQQEMSPPFHIPECIQQAQDAGASKPLQEIFKETQEKIDAERHRH</sequence>
<dbReference type="AlphaFoldDB" id="A2F4N3"/>
<evidence type="ECO:0000256" key="2">
    <source>
        <dbReference type="RuleBase" id="RU003844"/>
    </source>
</evidence>
<evidence type="ECO:0000313" key="3">
    <source>
        <dbReference type="EMBL" id="EAY00138.1"/>
    </source>
</evidence>
<dbReference type="PANTHER" id="PTHR10972:SF102">
    <property type="entry name" value="OXYSTEROL-BINDING PROTEIN"/>
    <property type="match status" value="1"/>
</dbReference>
<dbReference type="FunFam" id="2.40.160.120:FF:000028">
    <property type="entry name" value="Oxysterol-binding protein"/>
    <property type="match status" value="1"/>
</dbReference>
<dbReference type="RefSeq" id="XP_001313067.1">
    <property type="nucleotide sequence ID" value="XM_001313066.1"/>
</dbReference>